<feature type="region of interest" description="Disordered" evidence="3">
    <location>
        <begin position="451"/>
        <end position="506"/>
    </location>
</feature>
<name>A0A168SYE7_ABSGL</name>
<dbReference type="PANTHER" id="PTHR23318">
    <property type="entry name" value="ATP SYNTHASE GAMMA-RELATED"/>
    <property type="match status" value="1"/>
</dbReference>
<feature type="region of interest" description="Disordered" evidence="3">
    <location>
        <begin position="422"/>
        <end position="441"/>
    </location>
</feature>
<sequence length="644" mass="73372">MSMPNNTFNSSLLPHRAKVHIAKVYSLDEVTGIWVLKGTGAFVYLECDRGDIDEFFVVSQTDGSFLVRSFVSRDSRYNRHAATQVSWHHTDGPIVLQFVRGEARDDVWRCISEKQGADLNYNGPAGFTSDRYANSVIPNEQILPTPTMENLDYIITKLEDTSTPDKKNKLTALIIGEDYVDKMFDIFEECKRLNKINHLLRLFTIMKSIFLLHDIDVIRYLVNRANIRLVIAILEYDPATPTTKANYLGILEERLRKKSAALLEDQPIVTHVLQAYRIEYLNNILMEQRYDGTLSFLLRSQIPYEHIAALHWYQNDIGHLEKIFENITCANPLPASSRLKLYRKLVSHGLFTVIEIAISSDDSSLRTAGAAALCCIEDLAAPLLDSHVSSLQRQGDANDDNARNNRRDSLLGVINNFFKTTDPDFNCADGSPPIPSPQIKQEDDGALTMIKQEDDDSPPMAPQQTKHKRVHDDDDDDDTSARHAKHRRLSNDSDKERSERQNVQRAQQLTISRLETLMKKNQQQRTPTSPTSPVATSSTHASPSFGSHSMCTRQQQRQQQQRQQQQQQERPFDERINRLETNEAQSSHVLQQSMVDTAKRLDALERSIARQAHEDTTSQRQLEQQISQVLNHLSTLTQQSNNRA</sequence>
<evidence type="ECO:0000256" key="3">
    <source>
        <dbReference type="SAM" id="MobiDB-lite"/>
    </source>
</evidence>
<dbReference type="InterPro" id="IPR051137">
    <property type="entry name" value="PP4R3-like"/>
</dbReference>
<evidence type="ECO:0000259" key="4">
    <source>
        <dbReference type="Pfam" id="PF04802"/>
    </source>
</evidence>
<dbReference type="InterPro" id="IPR011993">
    <property type="entry name" value="PH-like_dom_sf"/>
</dbReference>
<dbReference type="AlphaFoldDB" id="A0A168SYE7"/>
<feature type="region of interest" description="Disordered" evidence="3">
    <location>
        <begin position="518"/>
        <end position="572"/>
    </location>
</feature>
<evidence type="ECO:0000313" key="5">
    <source>
        <dbReference type="EMBL" id="SAM09158.1"/>
    </source>
</evidence>
<dbReference type="GO" id="GO:0030289">
    <property type="term" value="C:protein phosphatase 4 complex"/>
    <property type="evidence" value="ECO:0007669"/>
    <property type="project" value="TreeGrafter"/>
</dbReference>
<dbReference type="OrthoDB" id="27483at2759"/>
<evidence type="ECO:0000256" key="2">
    <source>
        <dbReference type="ARBA" id="ARBA00023242"/>
    </source>
</evidence>
<reference evidence="5" key="1">
    <citation type="submission" date="2016-04" db="EMBL/GenBank/DDBJ databases">
        <authorList>
            <person name="Evans L.H."/>
            <person name="Alamgir A."/>
            <person name="Owens N."/>
            <person name="Weber N.D."/>
            <person name="Virtaneva K."/>
            <person name="Barbian K."/>
            <person name="Babar A."/>
            <person name="Rosenke K."/>
        </authorList>
    </citation>
    <scope>NUCLEOTIDE SEQUENCE [LARGE SCALE GENOMIC DNA]</scope>
    <source>
        <strain evidence="5">CBS 101.48</strain>
    </source>
</reference>
<dbReference type="Gene3D" id="2.30.29.30">
    <property type="entry name" value="Pleckstrin-homology domain (PH domain)/Phosphotyrosine-binding domain (PTB)"/>
    <property type="match status" value="1"/>
</dbReference>
<dbReference type="GO" id="GO:0005654">
    <property type="term" value="C:nucleoplasm"/>
    <property type="evidence" value="ECO:0007669"/>
    <property type="project" value="TreeGrafter"/>
</dbReference>
<feature type="compositionally biased region" description="Low complexity" evidence="3">
    <location>
        <begin position="553"/>
        <end position="568"/>
    </location>
</feature>
<dbReference type="Proteomes" id="UP000078561">
    <property type="component" value="Unassembled WGS sequence"/>
</dbReference>
<dbReference type="Pfam" id="PF04802">
    <property type="entry name" value="PP4R3"/>
    <property type="match status" value="2"/>
</dbReference>
<feature type="compositionally biased region" description="Basic and acidic residues" evidence="3">
    <location>
        <begin position="489"/>
        <end position="502"/>
    </location>
</feature>
<dbReference type="PANTHER" id="PTHR23318:SF0">
    <property type="entry name" value="SERINE_THREONINE-PROTEIN PHOSPHATASE 4 REGULATORY SUBUNIT 3"/>
    <property type="match status" value="1"/>
</dbReference>
<feature type="compositionally biased region" description="Low complexity" evidence="3">
    <location>
        <begin position="526"/>
        <end position="544"/>
    </location>
</feature>
<dbReference type="GO" id="GO:0006974">
    <property type="term" value="P:DNA damage response"/>
    <property type="evidence" value="ECO:0007669"/>
    <property type="project" value="TreeGrafter"/>
</dbReference>
<keyword evidence="2" id="KW-0539">Nucleus</keyword>
<organism evidence="5">
    <name type="scientific">Absidia glauca</name>
    <name type="common">Pin mould</name>
    <dbReference type="NCBI Taxonomy" id="4829"/>
    <lineage>
        <taxon>Eukaryota</taxon>
        <taxon>Fungi</taxon>
        <taxon>Fungi incertae sedis</taxon>
        <taxon>Mucoromycota</taxon>
        <taxon>Mucoromycotina</taxon>
        <taxon>Mucoromycetes</taxon>
        <taxon>Mucorales</taxon>
        <taxon>Cunninghamellaceae</taxon>
        <taxon>Absidia</taxon>
    </lineage>
</organism>
<feature type="domain" description="Serine/threonine-protein phosphatase 4 regulatory subunit 3-like central" evidence="4">
    <location>
        <begin position="329"/>
        <end position="421"/>
    </location>
</feature>
<accession>A0A168SYE7</accession>
<comment type="subcellular location">
    <subcellularLocation>
        <location evidence="1">Nucleus</location>
    </subcellularLocation>
</comment>
<evidence type="ECO:0000256" key="1">
    <source>
        <dbReference type="ARBA" id="ARBA00004123"/>
    </source>
</evidence>
<protein>
    <recommendedName>
        <fullName evidence="4">Serine/threonine-protein phosphatase 4 regulatory subunit 3-like central domain-containing protein</fullName>
    </recommendedName>
</protein>
<dbReference type="GO" id="GO:0072542">
    <property type="term" value="F:protein phosphatase activator activity"/>
    <property type="evidence" value="ECO:0007669"/>
    <property type="project" value="TreeGrafter"/>
</dbReference>
<evidence type="ECO:0000313" key="6">
    <source>
        <dbReference type="Proteomes" id="UP000078561"/>
    </source>
</evidence>
<dbReference type="STRING" id="4829.A0A168SYE7"/>
<proteinExistence type="predicted"/>
<feature type="domain" description="Serine/threonine-protein phosphatase 4 regulatory subunit 3-like central" evidence="4">
    <location>
        <begin position="159"/>
        <end position="327"/>
    </location>
</feature>
<dbReference type="InterPro" id="IPR006887">
    <property type="entry name" value="P4R3-like_central_dom"/>
</dbReference>
<keyword evidence="6" id="KW-1185">Reference proteome</keyword>
<gene>
    <name evidence="5" type="primary">ABSGL_14832.1 scaffold 14966</name>
</gene>
<dbReference type="InParanoid" id="A0A168SYE7"/>
<dbReference type="EMBL" id="LT554985">
    <property type="protein sequence ID" value="SAM09158.1"/>
    <property type="molecule type" value="Genomic_DNA"/>
</dbReference>